<feature type="domain" description="HTH cro/C1-type" evidence="1">
    <location>
        <begin position="21"/>
        <end position="75"/>
    </location>
</feature>
<dbReference type="PANTHER" id="PTHR47691">
    <property type="entry name" value="REGULATOR-RELATED"/>
    <property type="match status" value="1"/>
</dbReference>
<organism evidence="2 3">
    <name type="scientific">Actinospica acidithermotolerans</name>
    <dbReference type="NCBI Taxonomy" id="2828514"/>
    <lineage>
        <taxon>Bacteria</taxon>
        <taxon>Bacillati</taxon>
        <taxon>Actinomycetota</taxon>
        <taxon>Actinomycetes</taxon>
        <taxon>Catenulisporales</taxon>
        <taxon>Actinospicaceae</taxon>
        <taxon>Actinospica</taxon>
    </lineage>
</organism>
<dbReference type="CDD" id="cd00093">
    <property type="entry name" value="HTH_XRE"/>
    <property type="match status" value="1"/>
</dbReference>
<dbReference type="GO" id="GO:0043531">
    <property type="term" value="F:ADP binding"/>
    <property type="evidence" value="ECO:0007669"/>
    <property type="project" value="InterPro"/>
</dbReference>
<gene>
    <name evidence="2" type="ORF">KDK95_24630</name>
</gene>
<evidence type="ECO:0000313" key="2">
    <source>
        <dbReference type="EMBL" id="MBR7829514.1"/>
    </source>
</evidence>
<dbReference type="PROSITE" id="PS50943">
    <property type="entry name" value="HTH_CROC1"/>
    <property type="match status" value="1"/>
</dbReference>
<dbReference type="Gene3D" id="3.40.50.300">
    <property type="entry name" value="P-loop containing nucleotide triphosphate hydrolases"/>
    <property type="match status" value="1"/>
</dbReference>
<accession>A0A941IJI9</accession>
<dbReference type="EMBL" id="JAGSOH010000089">
    <property type="protein sequence ID" value="MBR7829514.1"/>
    <property type="molecule type" value="Genomic_DNA"/>
</dbReference>
<dbReference type="InterPro" id="IPR001387">
    <property type="entry name" value="Cro/C1-type_HTH"/>
</dbReference>
<evidence type="ECO:0000313" key="3">
    <source>
        <dbReference type="Proteomes" id="UP000676325"/>
    </source>
</evidence>
<name>A0A941IJI9_9ACTN</name>
<dbReference type="Pfam" id="PF13560">
    <property type="entry name" value="HTH_31"/>
    <property type="match status" value="1"/>
</dbReference>
<dbReference type="Proteomes" id="UP000676325">
    <property type="component" value="Unassembled WGS sequence"/>
</dbReference>
<dbReference type="SUPFAM" id="SSF47413">
    <property type="entry name" value="lambda repressor-like DNA-binding domains"/>
    <property type="match status" value="1"/>
</dbReference>
<evidence type="ECO:0000259" key="1">
    <source>
        <dbReference type="PROSITE" id="PS50943"/>
    </source>
</evidence>
<protein>
    <submittedName>
        <fullName evidence="2">Helix-turn-helix domain-containing protein</fullName>
    </submittedName>
</protein>
<dbReference type="PRINTS" id="PR00364">
    <property type="entry name" value="DISEASERSIST"/>
</dbReference>
<dbReference type="AlphaFoldDB" id="A0A941IJI9"/>
<dbReference type="RefSeq" id="WP_212520649.1">
    <property type="nucleotide sequence ID" value="NZ_JAGSOH010000089.1"/>
</dbReference>
<reference evidence="2" key="1">
    <citation type="submission" date="2021-04" db="EMBL/GenBank/DDBJ databases">
        <title>Genome based classification of Actinospica acidithermotolerans sp. nov., an actinobacterium isolated from an Indonesian hot spring.</title>
        <authorList>
            <person name="Kusuma A.B."/>
            <person name="Putra K.E."/>
            <person name="Nafisah S."/>
            <person name="Loh J."/>
            <person name="Nouioui I."/>
            <person name="Goodfellow M."/>
        </authorList>
    </citation>
    <scope>NUCLEOTIDE SEQUENCE</scope>
    <source>
        <strain evidence="2">MGRD01-02</strain>
    </source>
</reference>
<dbReference type="SUPFAM" id="SSF48452">
    <property type="entry name" value="TPR-like"/>
    <property type="match status" value="1"/>
</dbReference>
<dbReference type="InterPro" id="IPR027417">
    <property type="entry name" value="P-loop_NTPase"/>
</dbReference>
<comment type="caution">
    <text evidence="2">The sequence shown here is derived from an EMBL/GenBank/DDBJ whole genome shotgun (WGS) entry which is preliminary data.</text>
</comment>
<dbReference type="SUPFAM" id="SSF52540">
    <property type="entry name" value="P-loop containing nucleoside triphosphate hydrolases"/>
    <property type="match status" value="1"/>
</dbReference>
<dbReference type="Gene3D" id="1.25.40.10">
    <property type="entry name" value="Tetratricopeptide repeat domain"/>
    <property type="match status" value="1"/>
</dbReference>
<proteinExistence type="predicted"/>
<dbReference type="InterPro" id="IPR010982">
    <property type="entry name" value="Lambda_DNA-bd_dom_sf"/>
</dbReference>
<dbReference type="SMART" id="SM00530">
    <property type="entry name" value="HTH_XRE"/>
    <property type="match status" value="1"/>
</dbReference>
<sequence>MRTGRSDGAPRASGAELAHELRRMRDLSGCSLKELERSTYVSDSSLSRYLAGRQLAPWSVVVALCRVVGRDPVELLALWEQASADLRPEPGTGVDGRVDAGMVAGMDAGTARRNELPRVPAHLVGRELEAAALRETLLGSRLACIDGMGGVGKTALALHVAHGLVSQFPDGQLYLDLHGYTDGREPVGADEALAILLRAVGVMSHDFPRGTEEAAARWRGEIASRRVLLVIDNAVDAAQVAPLLPGSGGSATIVVSRHRLVEIEAAHALSLDTLSDDAARELFAKAVGDDRPLREAEATTSVVRSCGALPLALKIAGGRLRRRPMWTVTALADRLSERDQRAAELTAGNVSVDAVFAMSCRHVPAAQQAMLRVLAGLPIGRFDPYVAAAAADLPAAVARSQLDSLVDAHLLQEQQVEVYTLHDLVAAFARRLAEREDGPAAMTDRVDRMLSYYRECLLSIARDLGKPERPLPAGPQPFPADLPDLSGARAVPWLAEHLDAILLAVRTARGSDDRIYSLAQAMTVFMHSYTGGGTVQARIDADAAGLQSARRAGDLDAESWLTGDLGLAQHDAGRTHVARELLPRAIELAEQADNLYAQAFWNALTAHLHEEDGRPDLGIEALERSIALYREAGYDYGAARMSGYLGDALVGAGRVDEGIGEIESAIATMRADKSRDGELYQQGNLGNAYLVAGRHDEAAEALYRCLTLSRELSVRYMEAFALNGLARTFRAVGDEEQGRALHAEAMELITRIGDRSQEQAFRTAFDDARRRE</sequence>
<dbReference type="GO" id="GO:0003677">
    <property type="term" value="F:DNA binding"/>
    <property type="evidence" value="ECO:0007669"/>
    <property type="project" value="InterPro"/>
</dbReference>
<dbReference type="InterPro" id="IPR011990">
    <property type="entry name" value="TPR-like_helical_dom_sf"/>
</dbReference>
<dbReference type="Gene3D" id="1.10.260.40">
    <property type="entry name" value="lambda repressor-like DNA-binding domains"/>
    <property type="match status" value="1"/>
</dbReference>
<keyword evidence="3" id="KW-1185">Reference proteome</keyword>
<dbReference type="PANTHER" id="PTHR47691:SF3">
    <property type="entry name" value="HTH-TYPE TRANSCRIPTIONAL REGULATOR RV0890C-RELATED"/>
    <property type="match status" value="1"/>
</dbReference>
<dbReference type="InterPro" id="IPR042197">
    <property type="entry name" value="Apaf_helical"/>
</dbReference>
<dbReference type="Gene3D" id="1.10.8.430">
    <property type="entry name" value="Helical domain of apoptotic protease-activating factors"/>
    <property type="match status" value="1"/>
</dbReference>